<reference evidence="1 2" key="1">
    <citation type="submission" date="2013-02" db="EMBL/GenBank/DDBJ databases">
        <title>The Genome Sequence of Acinetobacter sp. NIPH 899.</title>
        <authorList>
            <consortium name="The Broad Institute Genome Sequencing Platform"/>
            <consortium name="The Broad Institute Genome Sequencing Center for Infectious Disease"/>
            <person name="Cerqueira G."/>
            <person name="Feldgarden M."/>
            <person name="Courvalin P."/>
            <person name="Perichon B."/>
            <person name="Grillot-Courvalin C."/>
            <person name="Clermont D."/>
            <person name="Rocha E."/>
            <person name="Yoon E.-J."/>
            <person name="Nemec A."/>
            <person name="Walker B."/>
            <person name="Young S.K."/>
            <person name="Zeng Q."/>
            <person name="Gargeya S."/>
            <person name="Fitzgerald M."/>
            <person name="Haas B."/>
            <person name="Abouelleil A."/>
            <person name="Alvarado L."/>
            <person name="Arachchi H.M."/>
            <person name="Berlin A.M."/>
            <person name="Chapman S.B."/>
            <person name="Dewar J."/>
            <person name="Goldberg J."/>
            <person name="Griggs A."/>
            <person name="Gujja S."/>
            <person name="Hansen M."/>
            <person name="Howarth C."/>
            <person name="Imamovic A."/>
            <person name="Larimer J."/>
            <person name="McCowan C."/>
            <person name="Murphy C."/>
            <person name="Neiman D."/>
            <person name="Pearson M."/>
            <person name="Priest M."/>
            <person name="Roberts A."/>
            <person name="Saif S."/>
            <person name="Shea T."/>
            <person name="Sisk P."/>
            <person name="Sykes S."/>
            <person name="Wortman J."/>
            <person name="Nusbaum C."/>
            <person name="Birren B."/>
        </authorList>
    </citation>
    <scope>NUCLEOTIDE SEQUENCE [LARGE SCALE GENOMIC DNA]</scope>
    <source>
        <strain evidence="1 2">NIPH 899</strain>
    </source>
</reference>
<comment type="caution">
    <text evidence="1">The sequence shown here is derived from an EMBL/GenBank/DDBJ whole genome shotgun (WGS) entry which is preliminary data.</text>
</comment>
<sequence length="426" mass="43334">MAVFLALLVLLQVLPPLPPSLDSLLNSLLSGNSLNPSSLTDLISQLTKANGGSFDIGSISNLLSSLMGGNTLTLDLNAVIKLVSGLIGGSAGNLDVSKIAELAGNLLQGGDIGITQIVQLVSGLIGGSTGSLDTSSVNLLASNLMSNASSNLDIGAITDLLSGLISNSGNIDAGTIAQTVAQSLMPLLASIDTGNSSIDMNQLTQVLPTVVGSVTTLVSAISSAGSGNVPDTIADVLKGINPLLNLLANNDVLDADQAEIVNTLYDVLNGVQVVLDFVNNPSLLTLSSDLNNVITALKPVIALIDSKGQFSDLLDGVQCPEIGDLLGSLGSGVPSLDGLGLDAFTDSVDNLVGNNSSLQLPDLSELISGISNTDTATNISITEILPTIKETITNLSSGSSLQKFDFSSLLSGFNKPSDIDQTSPWG</sequence>
<dbReference type="RefSeq" id="WP_004784094.1">
    <property type="nucleotide sequence ID" value="NZ_DAMCII010000231.1"/>
</dbReference>
<dbReference type="eggNOG" id="ENOG5031R9P">
    <property type="taxonomic scope" value="Bacteria"/>
</dbReference>
<dbReference type="Proteomes" id="UP000013070">
    <property type="component" value="Unassembled WGS sequence"/>
</dbReference>
<name>N8VFE5_9GAMM</name>
<keyword evidence="2" id="KW-1185">Reference proteome</keyword>
<dbReference type="EMBL" id="APPE01000063">
    <property type="protein sequence ID" value="ENU98651.1"/>
    <property type="molecule type" value="Genomic_DNA"/>
</dbReference>
<dbReference type="AlphaFoldDB" id="N8VFE5"/>
<proteinExistence type="predicted"/>
<protein>
    <submittedName>
        <fullName evidence="1">Uncharacterized protein</fullName>
    </submittedName>
</protein>
<gene>
    <name evidence="1" type="ORF">F969_02373</name>
</gene>
<accession>N8VFE5</accession>
<evidence type="ECO:0000313" key="1">
    <source>
        <dbReference type="EMBL" id="ENU98651.1"/>
    </source>
</evidence>
<evidence type="ECO:0000313" key="2">
    <source>
        <dbReference type="Proteomes" id="UP000013070"/>
    </source>
</evidence>
<dbReference type="HOGENOM" id="CLU_033521_0_0_6"/>
<dbReference type="PATRIC" id="fig|1217710.3.peg.2261"/>
<organism evidence="1 2">
    <name type="scientific">Acinetobacter variabilis</name>
    <dbReference type="NCBI Taxonomy" id="70346"/>
    <lineage>
        <taxon>Bacteria</taxon>
        <taxon>Pseudomonadati</taxon>
        <taxon>Pseudomonadota</taxon>
        <taxon>Gammaproteobacteria</taxon>
        <taxon>Moraxellales</taxon>
        <taxon>Moraxellaceae</taxon>
        <taxon>Acinetobacter</taxon>
    </lineage>
</organism>